<proteinExistence type="predicted"/>
<evidence type="ECO:0000313" key="2">
    <source>
        <dbReference type="Proteomes" id="UP000886998"/>
    </source>
</evidence>
<reference evidence="1" key="1">
    <citation type="submission" date="2020-08" db="EMBL/GenBank/DDBJ databases">
        <title>Multicomponent nature underlies the extraordinary mechanical properties of spider dragline silk.</title>
        <authorList>
            <person name="Kono N."/>
            <person name="Nakamura H."/>
            <person name="Mori M."/>
            <person name="Yoshida Y."/>
            <person name="Ohtoshi R."/>
            <person name="Malay A.D."/>
            <person name="Moran D.A.P."/>
            <person name="Tomita M."/>
            <person name="Numata K."/>
            <person name="Arakawa K."/>
        </authorList>
    </citation>
    <scope>NUCLEOTIDE SEQUENCE</scope>
</reference>
<organism evidence="1 2">
    <name type="scientific">Trichonephila inaurata madagascariensis</name>
    <dbReference type="NCBI Taxonomy" id="2747483"/>
    <lineage>
        <taxon>Eukaryota</taxon>
        <taxon>Metazoa</taxon>
        <taxon>Ecdysozoa</taxon>
        <taxon>Arthropoda</taxon>
        <taxon>Chelicerata</taxon>
        <taxon>Arachnida</taxon>
        <taxon>Araneae</taxon>
        <taxon>Araneomorphae</taxon>
        <taxon>Entelegynae</taxon>
        <taxon>Araneoidea</taxon>
        <taxon>Nephilidae</taxon>
        <taxon>Trichonephila</taxon>
        <taxon>Trichonephila inaurata</taxon>
    </lineage>
</organism>
<gene>
    <name evidence="1" type="primary">X975_06179</name>
    <name evidence="1" type="ORF">TNIN_117761</name>
</gene>
<dbReference type="OrthoDB" id="6427388at2759"/>
<keyword evidence="2" id="KW-1185">Reference proteome</keyword>
<dbReference type="Proteomes" id="UP000886998">
    <property type="component" value="Unassembled WGS sequence"/>
</dbReference>
<name>A0A8X6XD54_9ARAC</name>
<sequence length="708" mass="83180">MQLPKTFLSLQQICLSNIALAVFNDPDVRLFTSTHDIHSCIWSSEEIEAFLGKEPAISPNYIRVCEINIKEKIPTLREYKNSSSGDGKDYSLPNKQWEILVGQKISALLLPNIFKKEVTALVRLVFVESDKWLHDHARIIDTMMDTANLKHHFHWTQDNKIDRQKTAKAIIADGNMDTRGRFMLACHYCFQEDVFSIWGILDDTQKNLLQGSSFDIEQMWANWARNRVELHWEEIARISERNAFGLRTYLPKLKKEKRLEYLMLLRRRKWIDYHEMQFCLSQLDQTQQNEIFRKCPLQVLEVFLDWPVQEKLLDVAELLWPYLSEQDLRDFFYMFLSQKYVLDWIEFPYVIRVIKLWERVPSKCRKFIETDIIYNANNTLKLVLEYNGSYPFPHGIRVHSNSVSYMTFHLAGLSANRKEKLSVCTSGNKTPLEKDYDVVKLTLKNKDSPNLKIDIDALREVIRKDRPSSQLRIVYDASSHDANSPSLNSCLHIGPNLYPEIFDILLRFRTNAVAFTADMKQAFLQIRLNEEDRDVTKFLFSNDPFDESQLPSVYRFTRVLFARLSSNILKALKLNIPCFFWTDSKITYFWVRGQPERFKPFIKNRIQEIQKLTSPSNWHHCPGIQNPADIVSRGVKISRLLNDTSWLQGPEWLRLPPEFWPKSNNEDSPNSPDLECKKSNDIVQHECIIEERKSLFDISKYSNLEKVL</sequence>
<evidence type="ECO:0000313" key="1">
    <source>
        <dbReference type="EMBL" id="GFY50515.1"/>
    </source>
</evidence>
<dbReference type="EMBL" id="BMAV01007538">
    <property type="protein sequence ID" value="GFY50515.1"/>
    <property type="molecule type" value="Genomic_DNA"/>
</dbReference>
<protein>
    <submittedName>
        <fullName evidence="1">Integrase catalytic domain-containing protein</fullName>
    </submittedName>
</protein>
<accession>A0A8X6XD54</accession>
<dbReference type="GO" id="GO:0071897">
    <property type="term" value="P:DNA biosynthetic process"/>
    <property type="evidence" value="ECO:0007669"/>
    <property type="project" value="UniProtKB-ARBA"/>
</dbReference>
<comment type="caution">
    <text evidence="1">The sequence shown here is derived from an EMBL/GenBank/DDBJ whole genome shotgun (WGS) entry which is preliminary data.</text>
</comment>
<dbReference type="InterPro" id="IPR043502">
    <property type="entry name" value="DNA/RNA_pol_sf"/>
</dbReference>
<dbReference type="AlphaFoldDB" id="A0A8X6XD54"/>
<dbReference type="SUPFAM" id="SSF56672">
    <property type="entry name" value="DNA/RNA polymerases"/>
    <property type="match status" value="1"/>
</dbReference>
<dbReference type="PANTHER" id="PTHR47331">
    <property type="entry name" value="PHD-TYPE DOMAIN-CONTAINING PROTEIN"/>
    <property type="match status" value="1"/>
</dbReference>